<dbReference type="PANTHER" id="PTHR37984:SF5">
    <property type="entry name" value="PROTEIN NYNRIN-LIKE"/>
    <property type="match status" value="1"/>
</dbReference>
<dbReference type="STRING" id="147828.A0A4S2L4B3"/>
<dbReference type="OrthoDB" id="6278006at2759"/>
<dbReference type="InterPro" id="IPR050951">
    <property type="entry name" value="Retrovirus_Pol_polyprotein"/>
</dbReference>
<evidence type="ECO:0000313" key="2">
    <source>
        <dbReference type="Proteomes" id="UP000308267"/>
    </source>
</evidence>
<gene>
    <name evidence="1" type="ORF">CRM22_009924</name>
</gene>
<dbReference type="AlphaFoldDB" id="A0A4S2L4B3"/>
<reference evidence="1 2" key="1">
    <citation type="journal article" date="2019" name="BMC Genomics">
        <title>New insights from Opisthorchis felineus genome: update on genomics of the epidemiologically important liver flukes.</title>
        <authorList>
            <person name="Ershov N.I."/>
            <person name="Mordvinov V.A."/>
            <person name="Prokhortchouk E.B."/>
            <person name="Pakharukova M.Y."/>
            <person name="Gunbin K.V."/>
            <person name="Ustyantsev K."/>
            <person name="Genaev M.A."/>
            <person name="Blinov A.G."/>
            <person name="Mazur A."/>
            <person name="Boulygina E."/>
            <person name="Tsygankova S."/>
            <person name="Khrameeva E."/>
            <person name="Chekanov N."/>
            <person name="Fan G."/>
            <person name="Xiao A."/>
            <person name="Zhang H."/>
            <person name="Xu X."/>
            <person name="Yang H."/>
            <person name="Solovyev V."/>
            <person name="Lee S.M."/>
            <person name="Liu X."/>
            <person name="Afonnikov D.A."/>
            <person name="Skryabin K.G."/>
        </authorList>
    </citation>
    <scope>NUCLEOTIDE SEQUENCE [LARGE SCALE GENOMIC DNA]</scope>
    <source>
        <strain evidence="1">AK-0245</strain>
        <tissue evidence="1">Whole organism</tissue>
    </source>
</reference>
<accession>A0A4S2L4B3</accession>
<comment type="caution">
    <text evidence="1">The sequence shown here is derived from an EMBL/GenBank/DDBJ whole genome shotgun (WGS) entry which is preliminary data.</text>
</comment>
<name>A0A4S2L4B3_OPIFE</name>
<proteinExistence type="predicted"/>
<evidence type="ECO:0000313" key="1">
    <source>
        <dbReference type="EMBL" id="TGZ57491.1"/>
    </source>
</evidence>
<protein>
    <recommendedName>
        <fullName evidence="3">Integrase catalytic domain-containing protein</fullName>
    </recommendedName>
</protein>
<organism evidence="1 2">
    <name type="scientific">Opisthorchis felineus</name>
    <dbReference type="NCBI Taxonomy" id="147828"/>
    <lineage>
        <taxon>Eukaryota</taxon>
        <taxon>Metazoa</taxon>
        <taxon>Spiralia</taxon>
        <taxon>Lophotrochozoa</taxon>
        <taxon>Platyhelminthes</taxon>
        <taxon>Trematoda</taxon>
        <taxon>Digenea</taxon>
        <taxon>Opisthorchiida</taxon>
        <taxon>Opisthorchiata</taxon>
        <taxon>Opisthorchiidae</taxon>
        <taxon>Opisthorchis</taxon>
    </lineage>
</organism>
<dbReference type="InterPro" id="IPR036397">
    <property type="entry name" value="RNaseH_sf"/>
</dbReference>
<dbReference type="EMBL" id="SJOL01009432">
    <property type="protein sequence ID" value="TGZ57491.1"/>
    <property type="molecule type" value="Genomic_DNA"/>
</dbReference>
<dbReference type="PANTHER" id="PTHR37984">
    <property type="entry name" value="PROTEIN CBG26694"/>
    <property type="match status" value="1"/>
</dbReference>
<keyword evidence="2" id="KW-1185">Reference proteome</keyword>
<dbReference type="GO" id="GO:0003676">
    <property type="term" value="F:nucleic acid binding"/>
    <property type="evidence" value="ECO:0007669"/>
    <property type="project" value="InterPro"/>
</dbReference>
<dbReference type="Proteomes" id="UP000308267">
    <property type="component" value="Unassembled WGS sequence"/>
</dbReference>
<evidence type="ECO:0008006" key="3">
    <source>
        <dbReference type="Google" id="ProtNLM"/>
    </source>
</evidence>
<dbReference type="Gene3D" id="3.30.420.10">
    <property type="entry name" value="Ribonuclease H-like superfamily/Ribonuclease H"/>
    <property type="match status" value="1"/>
</dbReference>
<sequence>MVGRTNRTLKGLLKAFINHETFEQWDFELLRSLLAYRATIQTSIEQTSSFMTTGREMRIPSNTHLPTPAPEALYSSVFVRRMQAGLVRGHELVRQQLRAAQRCQKEHYDRAVQDRLFNPGDTVWSYETAPPGAIAAKFLRAWKGPYMIEQALSDVAYRLLHPGKPNW</sequence>